<proteinExistence type="predicted"/>
<accession>A0A6S6PJ56</accession>
<keyword evidence="4 7" id="KW-1133">Transmembrane helix</keyword>
<evidence type="ECO:0000256" key="4">
    <source>
        <dbReference type="ARBA" id="ARBA00022989"/>
    </source>
</evidence>
<dbReference type="GO" id="GO:0005886">
    <property type="term" value="C:plasma membrane"/>
    <property type="evidence" value="ECO:0007669"/>
    <property type="project" value="UniProtKB-SubCell"/>
</dbReference>
<dbReference type="PANTHER" id="PTHR30213:SF0">
    <property type="entry name" value="UPF0761 MEMBRANE PROTEIN YIHY"/>
    <property type="match status" value="1"/>
</dbReference>
<sequence length="332" mass="35402">MSSSLSNVPLEPKLETGMPTGDSGTTEQKDKPRRHLSSPFALTRADWKAVCKSTVTSIIAGPTTLIAAGCAFYATLALFPAISTLISIYGLAFDVQSVATQLNSIRQLLPPAAFTIIENRVNELVSVPHSSLTMNLAISTSIALWSASAGIKSILSALNIAYGTTETRSFIAFQALALALTLSAILEICLGVAIMVAVPILFQLLPVILQIDPPPGSIELGVRLAGLSIMSVLIILAYMLLYRVGPSGHHAKWRWVIPGAVAATFIWILAASGFSYYVANIASYGSTYGPLGAVIAIMMWFFVSAWVVLLGAEFNAELEARAQSTTREILRV</sequence>
<evidence type="ECO:0000313" key="8">
    <source>
        <dbReference type="EMBL" id="BCI66681.1"/>
    </source>
</evidence>
<evidence type="ECO:0000256" key="1">
    <source>
        <dbReference type="ARBA" id="ARBA00004651"/>
    </source>
</evidence>
<keyword evidence="3 7" id="KW-0812">Transmembrane</keyword>
<feature type="transmembrane region" description="Helical" evidence="7">
    <location>
        <begin position="291"/>
        <end position="312"/>
    </location>
</feature>
<gene>
    <name evidence="8" type="ORF">AAJCM20276_13050</name>
</gene>
<feature type="region of interest" description="Disordered" evidence="6">
    <location>
        <begin position="1"/>
        <end position="35"/>
    </location>
</feature>
<evidence type="ECO:0000256" key="5">
    <source>
        <dbReference type="ARBA" id="ARBA00023136"/>
    </source>
</evidence>
<feature type="transmembrane region" description="Helical" evidence="7">
    <location>
        <begin position="175"/>
        <end position="202"/>
    </location>
</feature>
<dbReference type="PIRSF" id="PIRSF035875">
    <property type="entry name" value="RNase_BN"/>
    <property type="match status" value="1"/>
</dbReference>
<name>A0A6S6PJ56_ACEAC</name>
<dbReference type="RefSeq" id="WP_099349379.1">
    <property type="nucleotide sequence ID" value="NZ_AP023326.1"/>
</dbReference>
<dbReference type="Pfam" id="PF03631">
    <property type="entry name" value="Virul_fac_BrkB"/>
    <property type="match status" value="1"/>
</dbReference>
<dbReference type="PANTHER" id="PTHR30213">
    <property type="entry name" value="INNER MEMBRANE PROTEIN YHJD"/>
    <property type="match status" value="1"/>
</dbReference>
<feature type="transmembrane region" description="Helical" evidence="7">
    <location>
        <begin position="253"/>
        <end position="279"/>
    </location>
</feature>
<evidence type="ECO:0000313" key="9">
    <source>
        <dbReference type="Proteomes" id="UP000515220"/>
    </source>
</evidence>
<keyword evidence="5 7" id="KW-0472">Membrane</keyword>
<evidence type="ECO:0000256" key="3">
    <source>
        <dbReference type="ARBA" id="ARBA00022692"/>
    </source>
</evidence>
<dbReference type="Proteomes" id="UP000515220">
    <property type="component" value="Chromosome"/>
</dbReference>
<feature type="transmembrane region" description="Helical" evidence="7">
    <location>
        <begin position="65"/>
        <end position="92"/>
    </location>
</feature>
<feature type="transmembrane region" description="Helical" evidence="7">
    <location>
        <begin position="222"/>
        <end position="241"/>
    </location>
</feature>
<evidence type="ECO:0000256" key="7">
    <source>
        <dbReference type="SAM" id="Phobius"/>
    </source>
</evidence>
<comment type="subcellular location">
    <subcellularLocation>
        <location evidence="1">Cell membrane</location>
        <topology evidence="1">Multi-pass membrane protein</topology>
    </subcellularLocation>
</comment>
<reference evidence="8 9" key="1">
    <citation type="submission" date="2020-07" db="EMBL/GenBank/DDBJ databases">
        <title>Complete Genome Sequence of an acetic acid bacterium, Acetobacter aceti JCM20276.</title>
        <authorList>
            <person name="Hirose Y."/>
            <person name="Mihara H."/>
        </authorList>
    </citation>
    <scope>NUCLEOTIDE SEQUENCE [LARGE SCALE GENOMIC DNA]</scope>
    <source>
        <strain evidence="8 9">JCM20276</strain>
    </source>
</reference>
<dbReference type="NCBIfam" id="TIGR00765">
    <property type="entry name" value="yihY_not_rbn"/>
    <property type="match status" value="1"/>
</dbReference>
<organism evidence="8 9">
    <name type="scientific">Acetobacter aceti</name>
    <dbReference type="NCBI Taxonomy" id="435"/>
    <lineage>
        <taxon>Bacteria</taxon>
        <taxon>Pseudomonadati</taxon>
        <taxon>Pseudomonadota</taxon>
        <taxon>Alphaproteobacteria</taxon>
        <taxon>Acetobacterales</taxon>
        <taxon>Acetobacteraceae</taxon>
        <taxon>Acetobacter</taxon>
        <taxon>Acetobacter subgen. Acetobacter</taxon>
    </lineage>
</organism>
<dbReference type="InterPro" id="IPR017039">
    <property type="entry name" value="Virul_fac_BrkB"/>
</dbReference>
<keyword evidence="2" id="KW-1003">Cell membrane</keyword>
<evidence type="ECO:0000256" key="2">
    <source>
        <dbReference type="ARBA" id="ARBA00022475"/>
    </source>
</evidence>
<protein>
    <submittedName>
        <fullName evidence="8">Ribonuclease</fullName>
    </submittedName>
</protein>
<dbReference type="EMBL" id="AP023326">
    <property type="protein sequence ID" value="BCI66681.1"/>
    <property type="molecule type" value="Genomic_DNA"/>
</dbReference>
<dbReference type="AlphaFoldDB" id="A0A6S6PJ56"/>
<evidence type="ECO:0000256" key="6">
    <source>
        <dbReference type="SAM" id="MobiDB-lite"/>
    </source>
</evidence>